<feature type="domain" description="Chemokine interleukin-8-like" evidence="11">
    <location>
        <begin position="62"/>
        <end position="120"/>
    </location>
</feature>
<dbReference type="Pfam" id="PF00048">
    <property type="entry name" value="IL8"/>
    <property type="match status" value="1"/>
</dbReference>
<keyword evidence="3 10" id="KW-0145">Chemotaxis</keyword>
<name>A0A803VEU0_FICAL</name>
<evidence type="ECO:0000256" key="9">
    <source>
        <dbReference type="ARBA" id="ARBA00046039"/>
    </source>
</evidence>
<dbReference type="CDD" id="cd00272">
    <property type="entry name" value="Chemokine_CC"/>
    <property type="match status" value="1"/>
</dbReference>
<accession>A0A803VEU0</accession>
<dbReference type="InterPro" id="IPR039809">
    <property type="entry name" value="Chemokine_b/g/d"/>
</dbReference>
<dbReference type="SMART" id="SM00199">
    <property type="entry name" value="SCY"/>
    <property type="match status" value="1"/>
</dbReference>
<keyword evidence="7" id="KW-1015">Disulfide bond</keyword>
<dbReference type="Ensembl" id="ENSFALT00000045345.1">
    <property type="protein sequence ID" value="ENSFALP00000021246.1"/>
    <property type="gene ID" value="ENSFALG00000023954.1"/>
</dbReference>
<evidence type="ECO:0000256" key="1">
    <source>
        <dbReference type="ARBA" id="ARBA00004613"/>
    </source>
</evidence>
<dbReference type="InterPro" id="IPR000827">
    <property type="entry name" value="Chemokine_CC_CS"/>
</dbReference>
<dbReference type="GO" id="GO:0008009">
    <property type="term" value="F:chemokine activity"/>
    <property type="evidence" value="ECO:0007669"/>
    <property type="project" value="InterPro"/>
</dbReference>
<evidence type="ECO:0000256" key="2">
    <source>
        <dbReference type="ARBA" id="ARBA00010868"/>
    </source>
</evidence>
<gene>
    <name evidence="12" type="primary">LOC101806631</name>
</gene>
<comment type="subcellular location">
    <subcellularLocation>
        <location evidence="1 10">Secreted</location>
    </subcellularLocation>
</comment>
<evidence type="ECO:0000256" key="3">
    <source>
        <dbReference type="ARBA" id="ARBA00022500"/>
    </source>
</evidence>
<dbReference type="SUPFAM" id="SSF54117">
    <property type="entry name" value="Interleukin 8-like chemokines"/>
    <property type="match status" value="1"/>
</dbReference>
<proteinExistence type="inferred from homology"/>
<evidence type="ECO:0000313" key="12">
    <source>
        <dbReference type="Ensembl" id="ENSFALP00000021246.1"/>
    </source>
</evidence>
<dbReference type="GO" id="GO:0005615">
    <property type="term" value="C:extracellular space"/>
    <property type="evidence" value="ECO:0007669"/>
    <property type="project" value="UniProtKB-KW"/>
</dbReference>
<sequence length="129" mass="14315">MTCSILVPWEGRRRALGLLAAAFAEFGDVVFTSLVLGQVLQTGCPPEPALTTPLCLPGPYSPSECCFGHMKRPVRLDNLLGFYSTPRECYSPAIVFETKKEDKVCANPEDKWVKRAVTELMKRKGLRVP</sequence>
<dbReference type="InterPro" id="IPR001811">
    <property type="entry name" value="Chemokine_IL8-like_dom"/>
</dbReference>
<reference evidence="12 13" key="1">
    <citation type="journal article" date="2012" name="Nature">
        <title>The genomic landscape of species divergence in Ficedula flycatchers.</title>
        <authorList>
            <person name="Ellegren H."/>
            <person name="Smeds L."/>
            <person name="Burri R."/>
            <person name="Olason P.I."/>
            <person name="Backstrom N."/>
            <person name="Kawakami T."/>
            <person name="Kunstner A."/>
            <person name="Makinen H."/>
            <person name="Nadachowska-Brzyska K."/>
            <person name="Qvarnstrom A."/>
            <person name="Uebbing S."/>
            <person name="Wolf J.B."/>
        </authorList>
    </citation>
    <scope>NUCLEOTIDE SEQUENCE [LARGE SCALE GENOMIC DNA]</scope>
</reference>
<evidence type="ECO:0000259" key="11">
    <source>
        <dbReference type="SMART" id="SM00199"/>
    </source>
</evidence>
<dbReference type="GO" id="GO:0006954">
    <property type="term" value="P:inflammatory response"/>
    <property type="evidence" value="ECO:0007669"/>
    <property type="project" value="UniProtKB-KW"/>
</dbReference>
<evidence type="ECO:0000256" key="6">
    <source>
        <dbReference type="ARBA" id="ARBA00022729"/>
    </source>
</evidence>
<evidence type="ECO:0000313" key="13">
    <source>
        <dbReference type="Proteomes" id="UP000016665"/>
    </source>
</evidence>
<comment type="function">
    <text evidence="9">Chemokine, which displays chemotactic activity for T lymphocytes, preferentially Th2 cells, but not monocytes or granulocytes. Therefore plays an important role in a wide range of inflammatory and immunological processes. Acts by binding to CCR4 at T-cell surface. Mediates GM-CSF/CSF2-driven pain and inflammation. In the brain, required to maintain the typical, highly branched morphology of hippocampal microglia under homeostatic conditions. May be important for the appropriate adaptation of microglial morphology and synaptic plasticity to acute lipopolysaccharide (LPS)-induced neuroinflammation. Plays a role in wound healing, mainly by inducing fibroblast migration into the wound.</text>
</comment>
<evidence type="ECO:0000256" key="7">
    <source>
        <dbReference type="ARBA" id="ARBA00023157"/>
    </source>
</evidence>
<evidence type="ECO:0000256" key="4">
    <source>
        <dbReference type="ARBA" id="ARBA00022514"/>
    </source>
</evidence>
<keyword evidence="4 10" id="KW-0202">Cytokine</keyword>
<dbReference type="AlphaFoldDB" id="A0A803VEU0"/>
<keyword evidence="6" id="KW-0732">Signal</keyword>
<reference evidence="12" key="3">
    <citation type="submission" date="2025-09" db="UniProtKB">
        <authorList>
            <consortium name="Ensembl"/>
        </authorList>
    </citation>
    <scope>IDENTIFICATION</scope>
</reference>
<evidence type="ECO:0000256" key="10">
    <source>
        <dbReference type="RuleBase" id="RU361150"/>
    </source>
</evidence>
<organism evidence="12 13">
    <name type="scientific">Ficedula albicollis</name>
    <name type="common">Collared flycatcher</name>
    <name type="synonym">Muscicapa albicollis</name>
    <dbReference type="NCBI Taxonomy" id="59894"/>
    <lineage>
        <taxon>Eukaryota</taxon>
        <taxon>Metazoa</taxon>
        <taxon>Chordata</taxon>
        <taxon>Craniata</taxon>
        <taxon>Vertebrata</taxon>
        <taxon>Euteleostomi</taxon>
        <taxon>Archelosauria</taxon>
        <taxon>Archosauria</taxon>
        <taxon>Dinosauria</taxon>
        <taxon>Saurischia</taxon>
        <taxon>Theropoda</taxon>
        <taxon>Coelurosauria</taxon>
        <taxon>Aves</taxon>
        <taxon>Neognathae</taxon>
        <taxon>Neoaves</taxon>
        <taxon>Telluraves</taxon>
        <taxon>Australaves</taxon>
        <taxon>Passeriformes</taxon>
        <taxon>Muscicapidae</taxon>
        <taxon>Ficedula</taxon>
    </lineage>
</organism>
<evidence type="ECO:0000256" key="8">
    <source>
        <dbReference type="ARBA" id="ARBA00023198"/>
    </source>
</evidence>
<dbReference type="Gene3D" id="2.40.50.40">
    <property type="match status" value="1"/>
</dbReference>
<dbReference type="GeneTree" id="ENSGT01120000272182"/>
<keyword evidence="13" id="KW-1185">Reference proteome</keyword>
<dbReference type="InterPro" id="IPR036048">
    <property type="entry name" value="Interleukin_8-like_sf"/>
</dbReference>
<dbReference type="PANTHER" id="PTHR12015:SF111">
    <property type="entry name" value="C-C MOTIF CHEMOKINE 17"/>
    <property type="match status" value="1"/>
</dbReference>
<dbReference type="PROSITE" id="PS00472">
    <property type="entry name" value="SMALL_CYTOKINES_CC"/>
    <property type="match status" value="1"/>
</dbReference>
<evidence type="ECO:0000256" key="5">
    <source>
        <dbReference type="ARBA" id="ARBA00022525"/>
    </source>
</evidence>
<protein>
    <recommendedName>
        <fullName evidence="10">C-C motif chemokine</fullName>
    </recommendedName>
</protein>
<keyword evidence="8" id="KW-0395">Inflammatory response</keyword>
<reference evidence="12" key="2">
    <citation type="submission" date="2025-08" db="UniProtKB">
        <authorList>
            <consortium name="Ensembl"/>
        </authorList>
    </citation>
    <scope>IDENTIFICATION</scope>
</reference>
<dbReference type="GO" id="GO:0006955">
    <property type="term" value="P:immune response"/>
    <property type="evidence" value="ECO:0007669"/>
    <property type="project" value="InterPro"/>
</dbReference>
<comment type="similarity">
    <text evidence="2 10">Belongs to the intercrine beta (chemokine CC) family.</text>
</comment>
<dbReference type="Proteomes" id="UP000016665">
    <property type="component" value="Chromosome 11"/>
</dbReference>
<keyword evidence="5 10" id="KW-0964">Secreted</keyword>
<dbReference type="PANTHER" id="PTHR12015">
    <property type="entry name" value="SMALL INDUCIBLE CYTOKINE A"/>
    <property type="match status" value="1"/>
</dbReference>